<dbReference type="EMBL" id="RSCE01000003">
    <property type="protein sequence ID" value="RSH84724.1"/>
    <property type="molecule type" value="Genomic_DNA"/>
</dbReference>
<organism evidence="2 3">
    <name type="scientific">Apiotrichum porosum</name>
    <dbReference type="NCBI Taxonomy" id="105984"/>
    <lineage>
        <taxon>Eukaryota</taxon>
        <taxon>Fungi</taxon>
        <taxon>Dikarya</taxon>
        <taxon>Basidiomycota</taxon>
        <taxon>Agaricomycotina</taxon>
        <taxon>Tremellomycetes</taxon>
        <taxon>Trichosporonales</taxon>
        <taxon>Trichosporonaceae</taxon>
        <taxon>Apiotrichum</taxon>
    </lineage>
</organism>
<dbReference type="AlphaFoldDB" id="A0A427Y0P1"/>
<evidence type="ECO:0000313" key="2">
    <source>
        <dbReference type="EMBL" id="RSH84724.1"/>
    </source>
</evidence>
<proteinExistence type="predicted"/>
<dbReference type="Proteomes" id="UP000279236">
    <property type="component" value="Unassembled WGS sequence"/>
</dbReference>
<evidence type="ECO:0000256" key="1">
    <source>
        <dbReference type="SAM" id="MobiDB-lite"/>
    </source>
</evidence>
<protein>
    <submittedName>
        <fullName evidence="2">Uncharacterized protein</fullName>
    </submittedName>
</protein>
<keyword evidence="3" id="KW-1185">Reference proteome</keyword>
<dbReference type="GeneID" id="39590791"/>
<sequence>MPLDVAATQKRLDELFELYGHKTVAENRARVILPNQPEPFDRVAYVRAEAKKVDDLAKYGRIDKTTGRKIPPPALTIFMKGGDNKFAALHYYLTNPPRLHIKGAKWIQDGAAFSILNEPEVTESIAAALGIATWNEVTQLLDACEFASVSLTYKAKADGRPIPTGTAQRELRVDALHKAADINEQKFKAIKSASSAATNSSESMGTELAVDVDELAISDDFEEAPSSSKGPSAKGKGKPAPKEKTL</sequence>
<name>A0A427Y0P1_9TREE</name>
<dbReference type="RefSeq" id="XP_028478172.1">
    <property type="nucleotide sequence ID" value="XM_028621720.1"/>
</dbReference>
<accession>A0A427Y0P1</accession>
<evidence type="ECO:0000313" key="3">
    <source>
        <dbReference type="Proteomes" id="UP000279236"/>
    </source>
</evidence>
<comment type="caution">
    <text evidence="2">The sequence shown here is derived from an EMBL/GenBank/DDBJ whole genome shotgun (WGS) entry which is preliminary data.</text>
</comment>
<feature type="compositionally biased region" description="Low complexity" evidence="1">
    <location>
        <begin position="224"/>
        <end position="234"/>
    </location>
</feature>
<gene>
    <name evidence="2" type="ORF">EHS24_006248</name>
</gene>
<reference evidence="2 3" key="1">
    <citation type="submission" date="2018-11" db="EMBL/GenBank/DDBJ databases">
        <title>Genome sequence of Apiotrichum porosum DSM 27194.</title>
        <authorList>
            <person name="Aliyu H."/>
            <person name="Gorte O."/>
            <person name="Ochsenreither K."/>
        </authorList>
    </citation>
    <scope>NUCLEOTIDE SEQUENCE [LARGE SCALE GENOMIC DNA]</scope>
    <source>
        <strain evidence="2 3">DSM 27194</strain>
    </source>
</reference>
<feature type="region of interest" description="Disordered" evidence="1">
    <location>
        <begin position="219"/>
        <end position="246"/>
    </location>
</feature>